<evidence type="ECO:0000313" key="1">
    <source>
        <dbReference type="EMBL" id="MFF1277012.1"/>
    </source>
</evidence>
<comment type="caution">
    <text evidence="1">The sequence shown here is derived from an EMBL/GenBank/DDBJ whole genome shotgun (WGS) entry which is preliminary data.</text>
</comment>
<accession>A0ABW6QCR0</accession>
<proteinExistence type="predicted"/>
<evidence type="ECO:0000313" key="2">
    <source>
        <dbReference type="Proteomes" id="UP001601627"/>
    </source>
</evidence>
<dbReference type="Proteomes" id="UP001601627">
    <property type="component" value="Unassembled WGS sequence"/>
</dbReference>
<sequence>MLITDLGDGRLFLQDRTVLLANEVRTRLERYREYRTKRWPRTANPHLFISQTTACGTGRVSHVWINDTLGMPARRLREDRLLHEAEATGGDPRRICDLFGLSVGAALRYTSTVDQPGIVEYRLRNSGPRPSPRADDIG</sequence>
<reference evidence="1 2" key="1">
    <citation type="submission" date="2024-09" db="EMBL/GenBank/DDBJ databases">
        <title>The Natural Products Discovery Center: Release of the First 8490 Sequenced Strains for Exploring Actinobacteria Biosynthetic Diversity.</title>
        <authorList>
            <person name="Kalkreuter E."/>
            <person name="Kautsar S.A."/>
            <person name="Yang D."/>
            <person name="Bader C.D."/>
            <person name="Teijaro C.N."/>
            <person name="Fluegel L."/>
            <person name="Davis C.M."/>
            <person name="Simpson J.R."/>
            <person name="Lauterbach L."/>
            <person name="Steele A.D."/>
            <person name="Gui C."/>
            <person name="Meng S."/>
            <person name="Li G."/>
            <person name="Viehrig K."/>
            <person name="Ye F."/>
            <person name="Su P."/>
            <person name="Kiefer A.F."/>
            <person name="Nichols A."/>
            <person name="Cepeda A.J."/>
            <person name="Yan W."/>
            <person name="Fan B."/>
            <person name="Jiang Y."/>
            <person name="Adhikari A."/>
            <person name="Zheng C.-J."/>
            <person name="Schuster L."/>
            <person name="Cowan T.M."/>
            <person name="Smanski M.J."/>
            <person name="Chevrette M.G."/>
            <person name="De Carvalho L.P.S."/>
            <person name="Shen B."/>
        </authorList>
    </citation>
    <scope>NUCLEOTIDE SEQUENCE [LARGE SCALE GENOMIC DNA]</scope>
    <source>
        <strain evidence="1 2">NPDC058328</strain>
    </source>
</reference>
<gene>
    <name evidence="1" type="ORF">ACFVZC_26945</name>
</gene>
<organism evidence="1 2">
    <name type="scientific">Streptomyces marokkonensis</name>
    <dbReference type="NCBI Taxonomy" id="324855"/>
    <lineage>
        <taxon>Bacteria</taxon>
        <taxon>Bacillati</taxon>
        <taxon>Actinomycetota</taxon>
        <taxon>Actinomycetes</taxon>
        <taxon>Kitasatosporales</taxon>
        <taxon>Streptomycetaceae</taxon>
        <taxon>Streptomyces</taxon>
    </lineage>
</organism>
<dbReference type="EMBL" id="JBHVZQ010000029">
    <property type="protein sequence ID" value="MFF1277012.1"/>
    <property type="molecule type" value="Genomic_DNA"/>
</dbReference>
<keyword evidence="2" id="KW-1185">Reference proteome</keyword>
<name>A0ABW6QCR0_9ACTN</name>
<protein>
    <submittedName>
        <fullName evidence="1">Uncharacterized protein</fullName>
    </submittedName>
</protein>
<dbReference type="RefSeq" id="WP_388238554.1">
    <property type="nucleotide sequence ID" value="NZ_JBHVZQ010000029.1"/>
</dbReference>